<keyword evidence="3 8" id="KW-0436">Ligase</keyword>
<dbReference type="GO" id="GO:0005524">
    <property type="term" value="F:ATP binding"/>
    <property type="evidence" value="ECO:0007669"/>
    <property type="project" value="UniProtKB-KW"/>
</dbReference>
<organism evidence="9 10">
    <name type="scientific">Candidatus Polarisedimenticola svalbardensis</name>
    <dbReference type="NCBI Taxonomy" id="2886004"/>
    <lineage>
        <taxon>Bacteria</taxon>
        <taxon>Pseudomonadati</taxon>
        <taxon>Acidobacteriota</taxon>
        <taxon>Candidatus Polarisedimenticolia</taxon>
        <taxon>Candidatus Polarisedimenticolales</taxon>
        <taxon>Candidatus Polarisedimenticolaceae</taxon>
        <taxon>Candidatus Polarisedimenticola</taxon>
    </lineage>
</organism>
<dbReference type="InterPro" id="IPR003721">
    <property type="entry name" value="Pantoate_ligase"/>
</dbReference>
<dbReference type="GO" id="GO:0004592">
    <property type="term" value="F:pantoate-beta-alanine ligase activity"/>
    <property type="evidence" value="ECO:0007669"/>
    <property type="project" value="UniProtKB-UniRule"/>
</dbReference>
<protein>
    <recommendedName>
        <fullName evidence="8">Pantothenate synthetase</fullName>
        <shortName evidence="8">PS</shortName>
        <ecNumber evidence="8">6.3.2.1</ecNumber>
    </recommendedName>
    <alternativeName>
        <fullName evidence="8">Pantoate--beta-alanine ligase</fullName>
    </alternativeName>
    <alternativeName>
        <fullName evidence="8">Pantoate-activating enzyme</fullName>
    </alternativeName>
</protein>
<evidence type="ECO:0000256" key="7">
    <source>
        <dbReference type="ARBA" id="ARBA00048258"/>
    </source>
</evidence>
<dbReference type="EMBL" id="JACXWD010000033">
    <property type="protein sequence ID" value="MBD3868483.1"/>
    <property type="molecule type" value="Genomic_DNA"/>
</dbReference>
<dbReference type="InterPro" id="IPR042176">
    <property type="entry name" value="Pantoate_ligase_C"/>
</dbReference>
<dbReference type="NCBIfam" id="TIGR00018">
    <property type="entry name" value="panC"/>
    <property type="match status" value="1"/>
</dbReference>
<feature type="binding site" evidence="8">
    <location>
        <begin position="147"/>
        <end position="150"/>
    </location>
    <ligand>
        <name>ATP</name>
        <dbReference type="ChEBI" id="CHEBI:30616"/>
    </ligand>
</feature>
<dbReference type="GO" id="GO:0005829">
    <property type="term" value="C:cytosol"/>
    <property type="evidence" value="ECO:0007669"/>
    <property type="project" value="TreeGrafter"/>
</dbReference>
<comment type="function">
    <text evidence="8">Catalyzes the condensation of pantoate with beta-alanine in an ATP-dependent reaction via a pantoyl-adenylate intermediate.</text>
</comment>
<sequence>MEIIRKVHSMGEISSQILAARRTIGFVPTMGSLHDGHLALVRRMKQLSDVVVVSIFVNPAQFGPDEDYREYPRQLTRDTDLLIAEGVDYVFSPEPDEIYPEGPATYVEVEDLSTRLEGASRPGHFRGVTTVVMKLLQIVRPTLAAFGQKDAQQAVIVRRMIDNLFLGTELLILPIVRDEDDVALSSRNANLSSGERRSARAIYRGLFAARAAVEAGERDPEAVVRAAREVVEAEEVLRVDYLELVDGELLRPVPAVEGRMLLVAAVYAGSTRLLDNVEISV</sequence>
<dbReference type="CDD" id="cd00560">
    <property type="entry name" value="PanC"/>
    <property type="match status" value="1"/>
</dbReference>
<comment type="similarity">
    <text evidence="2 8">Belongs to the pantothenate synthetase family.</text>
</comment>
<dbReference type="SUPFAM" id="SSF52374">
    <property type="entry name" value="Nucleotidylyl transferase"/>
    <property type="match status" value="1"/>
</dbReference>
<name>A0A8J6Y170_9BACT</name>
<feature type="binding site" evidence="8">
    <location>
        <position position="176"/>
    </location>
    <ligand>
        <name>ATP</name>
        <dbReference type="ChEBI" id="CHEBI:30616"/>
    </ligand>
</feature>
<feature type="binding site" evidence="8">
    <location>
        <position position="61"/>
    </location>
    <ligand>
        <name>(R)-pantoate</name>
        <dbReference type="ChEBI" id="CHEBI:15980"/>
    </ligand>
</feature>
<comment type="miscellaneous">
    <text evidence="8">The reaction proceeds by a bi uni uni bi ping pong mechanism.</text>
</comment>
<comment type="subunit">
    <text evidence="8">Homodimer.</text>
</comment>
<dbReference type="PANTHER" id="PTHR21299">
    <property type="entry name" value="CYTIDYLATE KINASE/PANTOATE-BETA-ALANINE LIGASE"/>
    <property type="match status" value="1"/>
</dbReference>
<feature type="binding site" evidence="8">
    <location>
        <begin position="30"/>
        <end position="37"/>
    </location>
    <ligand>
        <name>ATP</name>
        <dbReference type="ChEBI" id="CHEBI:30616"/>
    </ligand>
</feature>
<evidence type="ECO:0000256" key="1">
    <source>
        <dbReference type="ARBA" id="ARBA00004990"/>
    </source>
</evidence>
<feature type="active site" description="Proton donor" evidence="8">
    <location>
        <position position="37"/>
    </location>
</feature>
<keyword evidence="8" id="KW-0963">Cytoplasm</keyword>
<dbReference type="FunFam" id="3.40.50.620:FF:000013">
    <property type="entry name" value="Pantothenate synthetase"/>
    <property type="match status" value="1"/>
</dbReference>
<evidence type="ECO:0000256" key="3">
    <source>
        <dbReference type="ARBA" id="ARBA00022598"/>
    </source>
</evidence>
<feature type="binding site" evidence="8">
    <location>
        <position position="61"/>
    </location>
    <ligand>
        <name>beta-alanine</name>
        <dbReference type="ChEBI" id="CHEBI:57966"/>
    </ligand>
</feature>
<gene>
    <name evidence="8" type="primary">panC</name>
    <name evidence="9" type="ORF">IFK94_10205</name>
</gene>
<proteinExistence type="inferred from homology"/>
<keyword evidence="6 8" id="KW-0067">ATP-binding</keyword>
<dbReference type="UniPathway" id="UPA00028">
    <property type="reaction ID" value="UER00005"/>
</dbReference>
<dbReference type="Gene3D" id="3.30.1300.10">
    <property type="entry name" value="Pantoate-beta-alanine ligase, C-terminal domain"/>
    <property type="match status" value="1"/>
</dbReference>
<comment type="subcellular location">
    <subcellularLocation>
        <location evidence="8">Cytoplasm</location>
    </subcellularLocation>
</comment>
<keyword evidence="4 8" id="KW-0566">Pantothenate biosynthesis</keyword>
<dbReference type="PANTHER" id="PTHR21299:SF1">
    <property type="entry name" value="PANTOATE--BETA-ALANINE LIGASE"/>
    <property type="match status" value="1"/>
</dbReference>
<dbReference type="AlphaFoldDB" id="A0A8J6Y170"/>
<evidence type="ECO:0000256" key="4">
    <source>
        <dbReference type="ARBA" id="ARBA00022655"/>
    </source>
</evidence>
<reference evidence="9 10" key="1">
    <citation type="submission" date="2020-08" db="EMBL/GenBank/DDBJ databases">
        <title>Acidobacteriota in marine sediments use diverse sulfur dissimilation pathways.</title>
        <authorList>
            <person name="Wasmund K."/>
        </authorList>
    </citation>
    <scope>NUCLEOTIDE SEQUENCE [LARGE SCALE GENOMIC DNA]</scope>
    <source>
        <strain evidence="9">MAG AM4</strain>
    </source>
</reference>
<feature type="binding site" evidence="8">
    <location>
        <begin position="184"/>
        <end position="187"/>
    </location>
    <ligand>
        <name>ATP</name>
        <dbReference type="ChEBI" id="CHEBI:30616"/>
    </ligand>
</feature>
<dbReference type="GO" id="GO:0015940">
    <property type="term" value="P:pantothenate biosynthetic process"/>
    <property type="evidence" value="ECO:0007669"/>
    <property type="project" value="UniProtKB-UniRule"/>
</dbReference>
<dbReference type="HAMAP" id="MF_00158">
    <property type="entry name" value="PanC"/>
    <property type="match status" value="1"/>
</dbReference>
<evidence type="ECO:0000256" key="2">
    <source>
        <dbReference type="ARBA" id="ARBA00009256"/>
    </source>
</evidence>
<dbReference type="Gene3D" id="3.40.50.620">
    <property type="entry name" value="HUPs"/>
    <property type="match status" value="1"/>
</dbReference>
<dbReference type="Pfam" id="PF02569">
    <property type="entry name" value="Pantoate_ligase"/>
    <property type="match status" value="1"/>
</dbReference>
<comment type="caution">
    <text evidence="9">The sequence shown here is derived from an EMBL/GenBank/DDBJ whole genome shotgun (WGS) entry which is preliminary data.</text>
</comment>
<feature type="binding site" evidence="8">
    <location>
        <position position="153"/>
    </location>
    <ligand>
        <name>(R)-pantoate</name>
        <dbReference type="ChEBI" id="CHEBI:15980"/>
    </ligand>
</feature>
<comment type="pathway">
    <text evidence="1 8">Cofactor biosynthesis; (R)-pantothenate biosynthesis; (R)-pantothenate from (R)-pantoate and beta-alanine: step 1/1.</text>
</comment>
<comment type="catalytic activity">
    <reaction evidence="7 8">
        <text>(R)-pantoate + beta-alanine + ATP = (R)-pantothenate + AMP + diphosphate + H(+)</text>
        <dbReference type="Rhea" id="RHEA:10912"/>
        <dbReference type="ChEBI" id="CHEBI:15378"/>
        <dbReference type="ChEBI" id="CHEBI:15980"/>
        <dbReference type="ChEBI" id="CHEBI:29032"/>
        <dbReference type="ChEBI" id="CHEBI:30616"/>
        <dbReference type="ChEBI" id="CHEBI:33019"/>
        <dbReference type="ChEBI" id="CHEBI:57966"/>
        <dbReference type="ChEBI" id="CHEBI:456215"/>
        <dbReference type="EC" id="6.3.2.1"/>
    </reaction>
</comment>
<dbReference type="EC" id="6.3.2.1" evidence="8"/>
<evidence type="ECO:0000256" key="5">
    <source>
        <dbReference type="ARBA" id="ARBA00022741"/>
    </source>
</evidence>
<keyword evidence="5 8" id="KW-0547">Nucleotide-binding</keyword>
<evidence type="ECO:0000313" key="10">
    <source>
        <dbReference type="Proteomes" id="UP000648239"/>
    </source>
</evidence>
<evidence type="ECO:0000256" key="6">
    <source>
        <dbReference type="ARBA" id="ARBA00022840"/>
    </source>
</evidence>
<evidence type="ECO:0000313" key="9">
    <source>
        <dbReference type="EMBL" id="MBD3868483.1"/>
    </source>
</evidence>
<dbReference type="Proteomes" id="UP000648239">
    <property type="component" value="Unassembled WGS sequence"/>
</dbReference>
<dbReference type="InterPro" id="IPR014729">
    <property type="entry name" value="Rossmann-like_a/b/a_fold"/>
</dbReference>
<evidence type="ECO:0000256" key="8">
    <source>
        <dbReference type="HAMAP-Rule" id="MF_00158"/>
    </source>
</evidence>
<accession>A0A8J6Y170</accession>